<dbReference type="EMBL" id="JAYRBN010000050">
    <property type="protein sequence ID" value="KAL2744900.1"/>
    <property type="molecule type" value="Genomic_DNA"/>
</dbReference>
<organism evidence="1 2">
    <name type="scientific">Vespula maculifrons</name>
    <name type="common">Eastern yellow jacket</name>
    <name type="synonym">Wasp</name>
    <dbReference type="NCBI Taxonomy" id="7453"/>
    <lineage>
        <taxon>Eukaryota</taxon>
        <taxon>Metazoa</taxon>
        <taxon>Ecdysozoa</taxon>
        <taxon>Arthropoda</taxon>
        <taxon>Hexapoda</taxon>
        <taxon>Insecta</taxon>
        <taxon>Pterygota</taxon>
        <taxon>Neoptera</taxon>
        <taxon>Endopterygota</taxon>
        <taxon>Hymenoptera</taxon>
        <taxon>Apocrita</taxon>
        <taxon>Aculeata</taxon>
        <taxon>Vespoidea</taxon>
        <taxon>Vespidae</taxon>
        <taxon>Vespinae</taxon>
        <taxon>Vespula</taxon>
    </lineage>
</organism>
<accession>A0ABD2CIJ2</accession>
<protein>
    <submittedName>
        <fullName evidence="1">CCR4-NOT transcription complex subunit 6-like isoform X3</fullName>
    </submittedName>
</protein>
<dbReference type="AlphaFoldDB" id="A0ABD2CIJ2"/>
<dbReference type="InterPro" id="IPR036691">
    <property type="entry name" value="Endo/exonu/phosph_ase_sf"/>
</dbReference>
<evidence type="ECO:0000313" key="1">
    <source>
        <dbReference type="EMBL" id="KAL2744900.1"/>
    </source>
</evidence>
<evidence type="ECO:0000313" key="2">
    <source>
        <dbReference type="Proteomes" id="UP001607303"/>
    </source>
</evidence>
<dbReference type="Gene3D" id="3.60.10.10">
    <property type="entry name" value="Endonuclease/exonuclease/phosphatase"/>
    <property type="match status" value="1"/>
</dbReference>
<dbReference type="Proteomes" id="UP001607303">
    <property type="component" value="Unassembled WGS sequence"/>
</dbReference>
<keyword evidence="2" id="KW-1185">Reference proteome</keyword>
<feature type="non-terminal residue" evidence="1">
    <location>
        <position position="289"/>
    </location>
</feature>
<name>A0ABD2CIJ2_VESMC</name>
<comment type="caution">
    <text evidence="1">The sequence shown here is derived from an EMBL/GenBank/DDBJ whole genome shotgun (WGS) entry which is preliminary data.</text>
</comment>
<proteinExistence type="predicted"/>
<reference evidence="1 2" key="1">
    <citation type="journal article" date="2024" name="Ann. Entomol. Soc. Am.">
        <title>Genomic analyses of the southern and eastern yellowjacket wasps (Hymenoptera: Vespidae) reveal evolutionary signatures of social life.</title>
        <authorList>
            <person name="Catto M.A."/>
            <person name="Caine P.B."/>
            <person name="Orr S.E."/>
            <person name="Hunt B.G."/>
            <person name="Goodisman M.A.D."/>
        </authorList>
    </citation>
    <scope>NUCLEOTIDE SEQUENCE [LARGE SCALE GENOMIC DNA]</scope>
    <source>
        <strain evidence="1">232</strain>
        <tissue evidence="1">Head and thorax</tissue>
    </source>
</reference>
<sequence length="289" mass="33094">MARNGDSVKNIFLSTIRATHIGKRKALLGMPYVIRLPTSFSTTKIGTTYRIPMTMTTKTTTTTTRTTTTRTTRRFSRERDREIETFTLIKEHLVEFNQLAMANAEGSDNMLNRVMPKDNIGLAALLRTKEAAWDNGESLCVFVYHGFYTRSKRVWWLAPTASSIQHIQVALVKVVAWRPRHDGRLDEIEIQIKAVLEPVGRYSTLVLVPPMKRQGTQENWTTWWPRGNEREFYALIRMEGIPLAFDVGMLVLVAQQQPIASHRPVPPGHAGSSRRSSLFYMKLFTLHNY</sequence>
<gene>
    <name evidence="1" type="ORF">V1477_007442</name>
</gene>